<evidence type="ECO:0000256" key="2">
    <source>
        <dbReference type="ARBA" id="ARBA00022490"/>
    </source>
</evidence>
<organism evidence="6 7">
    <name type="scientific">Janthinobacterium fluminis</name>
    <dbReference type="NCBI Taxonomy" id="2987524"/>
    <lineage>
        <taxon>Bacteria</taxon>
        <taxon>Pseudomonadati</taxon>
        <taxon>Pseudomonadota</taxon>
        <taxon>Betaproteobacteria</taxon>
        <taxon>Burkholderiales</taxon>
        <taxon>Oxalobacteraceae</taxon>
        <taxon>Janthinobacterium</taxon>
    </lineage>
</organism>
<protein>
    <recommendedName>
        <fullName evidence="5">Flagellar protein FliT</fullName>
    </recommendedName>
</protein>
<keyword evidence="6" id="KW-0282">Flagellum</keyword>
<evidence type="ECO:0000256" key="4">
    <source>
        <dbReference type="ARBA" id="ARBA00023186"/>
    </source>
</evidence>
<evidence type="ECO:0000256" key="3">
    <source>
        <dbReference type="ARBA" id="ARBA00022795"/>
    </source>
</evidence>
<sequence>MMTNQQVLSTYEAMRALTQQMVAAAGDGAWDQLETLEQRVSVHVQALRENEESVRLEGPHRLQKIALIKQMLEDDRKIRDLTMPWMAQLSKLINNTGAERRLAGAYGTV</sequence>
<gene>
    <name evidence="6" type="ORF">OIK44_17095</name>
</gene>
<evidence type="ECO:0000256" key="1">
    <source>
        <dbReference type="ARBA" id="ARBA00004514"/>
    </source>
</evidence>
<keyword evidence="4" id="KW-0143">Chaperone</keyword>
<evidence type="ECO:0000313" key="6">
    <source>
        <dbReference type="EMBL" id="MDC8759301.1"/>
    </source>
</evidence>
<keyword evidence="7" id="KW-1185">Reference proteome</keyword>
<keyword evidence="6" id="KW-0966">Cell projection</keyword>
<reference evidence="6 7" key="1">
    <citation type="submission" date="2022-10" db="EMBL/GenBank/DDBJ databases">
        <title>Janthinobacterium sp. hw3 Genome sequencing.</title>
        <authorList>
            <person name="Park S."/>
        </authorList>
    </citation>
    <scope>NUCLEOTIDE SEQUENCE [LARGE SCALE GENOMIC DNA]</scope>
    <source>
        <strain evidence="7">hw3</strain>
    </source>
</reference>
<dbReference type="Proteomes" id="UP001221208">
    <property type="component" value="Unassembled WGS sequence"/>
</dbReference>
<proteinExistence type="predicted"/>
<dbReference type="Pfam" id="PF05400">
    <property type="entry name" value="FliT"/>
    <property type="match status" value="1"/>
</dbReference>
<keyword evidence="6" id="KW-0969">Cilium</keyword>
<keyword evidence="3" id="KW-1005">Bacterial flagellum biogenesis</keyword>
<dbReference type="Gene3D" id="1.20.58.380">
    <property type="entry name" value="Flagellar protein flit"/>
    <property type="match status" value="1"/>
</dbReference>
<accession>A0ABT5K2U5</accession>
<evidence type="ECO:0000313" key="7">
    <source>
        <dbReference type="Proteomes" id="UP001221208"/>
    </source>
</evidence>
<name>A0ABT5K2U5_9BURK</name>
<comment type="subcellular location">
    <subcellularLocation>
        <location evidence="1">Cytoplasm</location>
        <location evidence="1">Cytosol</location>
    </subcellularLocation>
</comment>
<evidence type="ECO:0000256" key="5">
    <source>
        <dbReference type="ARBA" id="ARBA00093797"/>
    </source>
</evidence>
<dbReference type="InterPro" id="IPR008622">
    <property type="entry name" value="FliT"/>
</dbReference>
<comment type="caution">
    <text evidence="6">The sequence shown here is derived from an EMBL/GenBank/DDBJ whole genome shotgun (WGS) entry which is preliminary data.</text>
</comment>
<dbReference type="EMBL" id="JAQQXR010000006">
    <property type="protein sequence ID" value="MDC8759301.1"/>
    <property type="molecule type" value="Genomic_DNA"/>
</dbReference>
<keyword evidence="2" id="KW-0963">Cytoplasm</keyword>